<evidence type="ECO:0000256" key="13">
    <source>
        <dbReference type="SAM" id="Phobius"/>
    </source>
</evidence>
<keyword evidence="9" id="KW-0067">ATP-binding</keyword>
<comment type="catalytic activity">
    <reaction evidence="1">
        <text>ATP + protein L-histidine = ADP + protein N-phospho-L-histidine.</text>
        <dbReference type="EC" id="2.7.13.3"/>
    </reaction>
</comment>
<dbReference type="InterPro" id="IPR050398">
    <property type="entry name" value="HssS/ArlS-like"/>
</dbReference>
<dbReference type="PANTHER" id="PTHR45528">
    <property type="entry name" value="SENSOR HISTIDINE KINASE CPXA"/>
    <property type="match status" value="1"/>
</dbReference>
<keyword evidence="4" id="KW-0597">Phosphoprotein</keyword>
<evidence type="ECO:0000256" key="11">
    <source>
        <dbReference type="ARBA" id="ARBA00023012"/>
    </source>
</evidence>
<dbReference type="AlphaFoldDB" id="A0A160LK22"/>
<dbReference type="GO" id="GO:0000155">
    <property type="term" value="F:phosphorelay sensor kinase activity"/>
    <property type="evidence" value="ECO:0007669"/>
    <property type="project" value="InterPro"/>
</dbReference>
<dbReference type="Pfam" id="PF02518">
    <property type="entry name" value="HATPase_c"/>
    <property type="match status" value="1"/>
</dbReference>
<evidence type="ECO:0000256" key="12">
    <source>
        <dbReference type="ARBA" id="ARBA00023136"/>
    </source>
</evidence>
<dbReference type="EMBL" id="CP013278">
    <property type="protein sequence ID" value="AND28566.1"/>
    <property type="molecule type" value="Genomic_DNA"/>
</dbReference>
<feature type="transmembrane region" description="Helical" evidence="13">
    <location>
        <begin position="20"/>
        <end position="41"/>
    </location>
</feature>
<dbReference type="Gene3D" id="1.10.287.130">
    <property type="match status" value="1"/>
</dbReference>
<proteinExistence type="predicted"/>
<dbReference type="GO" id="GO:0005524">
    <property type="term" value="F:ATP binding"/>
    <property type="evidence" value="ECO:0007669"/>
    <property type="project" value="UniProtKB-KW"/>
</dbReference>
<evidence type="ECO:0000313" key="14">
    <source>
        <dbReference type="EMBL" id="AND28566.1"/>
    </source>
</evidence>
<keyword evidence="7" id="KW-0547">Nucleotide-binding</keyword>
<dbReference type="SUPFAM" id="SSF55874">
    <property type="entry name" value="ATPase domain of HSP90 chaperone/DNA topoisomerase II/histidine kinase"/>
    <property type="match status" value="1"/>
</dbReference>
<dbReference type="PROSITE" id="PS50109">
    <property type="entry name" value="HIS_KIN"/>
    <property type="match status" value="1"/>
</dbReference>
<dbReference type="InterPro" id="IPR003594">
    <property type="entry name" value="HATPase_dom"/>
</dbReference>
<keyword evidence="11" id="KW-0902">Two-component regulatory system</keyword>
<dbReference type="GO" id="GO:0016020">
    <property type="term" value="C:membrane"/>
    <property type="evidence" value="ECO:0007669"/>
    <property type="project" value="UniProtKB-SubCell"/>
</dbReference>
<evidence type="ECO:0000256" key="6">
    <source>
        <dbReference type="ARBA" id="ARBA00022692"/>
    </source>
</evidence>
<dbReference type="InterPro" id="IPR005467">
    <property type="entry name" value="His_kinase_dom"/>
</dbReference>
<keyword evidence="6 13" id="KW-0812">Transmembrane</keyword>
<evidence type="ECO:0000256" key="10">
    <source>
        <dbReference type="ARBA" id="ARBA00022989"/>
    </source>
</evidence>
<gene>
    <name evidence="14" type="ORF">ATN07_33180</name>
</gene>
<dbReference type="InterPro" id="IPR004358">
    <property type="entry name" value="Sig_transdc_His_kin-like_C"/>
</dbReference>
<evidence type="ECO:0000256" key="4">
    <source>
        <dbReference type="ARBA" id="ARBA00022553"/>
    </source>
</evidence>
<keyword evidence="10 13" id="KW-1133">Transmembrane helix</keyword>
<keyword evidence="8 14" id="KW-0418">Kinase</keyword>
<comment type="subcellular location">
    <subcellularLocation>
        <location evidence="2">Membrane</location>
        <topology evidence="2">Multi-pass membrane protein</topology>
    </subcellularLocation>
</comment>
<dbReference type="EC" id="2.7.13.3" evidence="3"/>
<reference evidence="14" key="1">
    <citation type="journal article" date="2017" name="Res. Microbiol.">
        <title>Comparative genomics of extrachromosomal elements in Bacillus thuringiensis subsp. israelensis.</title>
        <authorList>
            <person name="Bolotin A."/>
            <person name="Gillis A."/>
            <person name="Sanchis V."/>
            <person name="Nielsen-LeRoux C."/>
            <person name="Mahillon J."/>
            <person name="Lereclus D."/>
            <person name="Sorokin A."/>
        </authorList>
    </citation>
    <scope>NUCLEOTIDE SEQUENCE</scope>
    <source>
        <strain evidence="14">AM65-52</strain>
        <plasmid evidence="14">pAM65-52-3-235K</plasmid>
    </source>
</reference>
<accession>A0A160LK22</accession>
<evidence type="ECO:0000256" key="1">
    <source>
        <dbReference type="ARBA" id="ARBA00000085"/>
    </source>
</evidence>
<dbReference type="PATRIC" id="fig|1430.6.peg.2070"/>
<dbReference type="Pfam" id="PF00512">
    <property type="entry name" value="HisKA"/>
    <property type="match status" value="1"/>
</dbReference>
<dbReference type="InterPro" id="IPR036097">
    <property type="entry name" value="HisK_dim/P_sf"/>
</dbReference>
<keyword evidence="12 13" id="KW-0472">Membrane</keyword>
<evidence type="ECO:0000256" key="7">
    <source>
        <dbReference type="ARBA" id="ARBA00022741"/>
    </source>
</evidence>
<evidence type="ECO:0000256" key="3">
    <source>
        <dbReference type="ARBA" id="ARBA00012438"/>
    </source>
</evidence>
<dbReference type="PANTHER" id="PTHR45528:SF12">
    <property type="entry name" value="SENSOR HISTIDINE KINASE ARSS"/>
    <property type="match status" value="1"/>
</dbReference>
<sequence length="497" mass="57003">MSLKSLILRRTKENRLRTKLTVMAVAAVTFFTMPILLWFLVFDILNDGEEVYNRMKYRAVQIENEVWESGGISKVPPGFFDGVVAKGEEITVSSTDDRTKRVFYSKQNEEEDLVNDTNAKIASSLIEFLAGRYKDEIKKVGNISIHKDETSGLHYMNYKYSFKHINHTDTILVKRNITPTVVKPVEKYQQLFCLSLLYIVICSSIFSYFGLGLVFRLLGNALDKTFSELEETDYKTRIKITGVYGKEIRGVKHKINDILERMQKIIEVNIESMQDVSHEVNNKLTSIKQSVDILRFFGTDDKQTVEKKLKSIDDNIEQITKVMSIILDLAKLDRGTQFSSTETENVKKLIDEYLDYTRKIFPEFDFISECDVEQPIIRINKQHFLLALNPIIENAVRYSVHSNEVIVHIKDVGCPSCLYIDVISWGHQIKEEEIPFLFNRYYRGKNLDNSIKGSGLGLTISKKVMDIYNGKINVESNTDGRTVFTLVIPIVSGEGDA</sequence>
<dbReference type="SMART" id="SM00387">
    <property type="entry name" value="HATPase_c"/>
    <property type="match status" value="1"/>
</dbReference>
<evidence type="ECO:0000256" key="9">
    <source>
        <dbReference type="ARBA" id="ARBA00022840"/>
    </source>
</evidence>
<dbReference type="RefSeq" id="WP_000054107.1">
    <property type="nucleotide sequence ID" value="NZ_CP013278.1"/>
</dbReference>
<organism evidence="14">
    <name type="scientific">Bacillus thuringiensis subsp. israelensis</name>
    <dbReference type="NCBI Taxonomy" id="1430"/>
    <lineage>
        <taxon>Bacteria</taxon>
        <taxon>Bacillati</taxon>
        <taxon>Bacillota</taxon>
        <taxon>Bacilli</taxon>
        <taxon>Bacillales</taxon>
        <taxon>Bacillaceae</taxon>
        <taxon>Bacillus</taxon>
        <taxon>Bacillus cereus group</taxon>
    </lineage>
</organism>
<name>A0A160LK22_BACTI</name>
<keyword evidence="5" id="KW-0808">Transferase</keyword>
<keyword evidence="14" id="KW-0614">Plasmid</keyword>
<dbReference type="Gene3D" id="3.30.565.10">
    <property type="entry name" value="Histidine kinase-like ATPase, C-terminal domain"/>
    <property type="match status" value="1"/>
</dbReference>
<dbReference type="InterPro" id="IPR036890">
    <property type="entry name" value="HATPase_C_sf"/>
</dbReference>
<evidence type="ECO:0000256" key="5">
    <source>
        <dbReference type="ARBA" id="ARBA00022679"/>
    </source>
</evidence>
<geneLocation type="plasmid" evidence="14">
    <name>pAM65-52-3-235K</name>
</geneLocation>
<protein>
    <recommendedName>
        <fullName evidence="3">histidine kinase</fullName>
        <ecNumber evidence="3">2.7.13.3</ecNumber>
    </recommendedName>
</protein>
<evidence type="ECO:0000256" key="8">
    <source>
        <dbReference type="ARBA" id="ARBA00022777"/>
    </source>
</evidence>
<feature type="transmembrane region" description="Helical" evidence="13">
    <location>
        <begin position="196"/>
        <end position="218"/>
    </location>
</feature>
<dbReference type="CDD" id="cd00082">
    <property type="entry name" value="HisKA"/>
    <property type="match status" value="1"/>
</dbReference>
<dbReference type="PRINTS" id="PR00344">
    <property type="entry name" value="BCTRLSENSOR"/>
</dbReference>
<evidence type="ECO:0000256" key="2">
    <source>
        <dbReference type="ARBA" id="ARBA00004141"/>
    </source>
</evidence>
<dbReference type="SUPFAM" id="SSF47384">
    <property type="entry name" value="Homodimeric domain of signal transducing histidine kinase"/>
    <property type="match status" value="1"/>
</dbReference>
<dbReference type="SMART" id="SM00388">
    <property type="entry name" value="HisKA"/>
    <property type="match status" value="1"/>
</dbReference>
<dbReference type="InterPro" id="IPR003661">
    <property type="entry name" value="HisK_dim/P_dom"/>
</dbReference>